<feature type="non-terminal residue" evidence="4">
    <location>
        <position position="458"/>
    </location>
</feature>
<name>W1IAD7_9BACT</name>
<keyword evidence="1" id="KW-0472">Membrane</keyword>
<feature type="domain" description="STT3 subunit PglB C-terminal" evidence="2">
    <location>
        <begin position="341"/>
        <end position="419"/>
    </location>
</feature>
<dbReference type="Pfam" id="PF21436">
    <property type="entry name" value="STT3-PglB_core"/>
    <property type="match status" value="1"/>
</dbReference>
<keyword evidence="1" id="KW-1133">Transmembrane helix</keyword>
<feature type="transmembrane region" description="Helical" evidence="1">
    <location>
        <begin position="167"/>
        <end position="186"/>
    </location>
</feature>
<feature type="transmembrane region" description="Helical" evidence="1">
    <location>
        <begin position="29"/>
        <end position="51"/>
    </location>
</feature>
<sequence>RPTEYIVHSILLIGIYLFLKQDSLDKKKLMIGAGVAFFAFLFFGDVFALIWGKIASYTIKGTEEGSLHFYAVNQTVREAGKIPFETFANRTSGSIFGVVIALLGYVVLVFRRPVFILALPLIGIGIFSLWGGLRFTVYAVPIAAMSAVYLFFVIAEQIKENSMKYAFIALATAGMIYPNITHIIGYRVPTVLNKAEVEDLTKLDKIASPKDYTFTWWDYGYPIWYYSDTSTLIDGGKHNQDNFIISKILFSTSPTQVANLSRLAVETYVDSNYSIVAPLIFKDKNPNSFLREMKKEDFKLPKKTREVFLYMPMRMMRIFPTVGVFGNLNLKTGRALRNIAFYPTRPAQQQGSVVMLQNGILFDSAKGILKIGQKTVKVYKFDQAVLDNKGTTQVNSALMHLDGEMAVVYLKSYGQMIVMDKETYNSAYVQMFMLGNYDKNLFELVVSSPYSKIYRVKK</sequence>
<evidence type="ECO:0000256" key="1">
    <source>
        <dbReference type="SAM" id="Phobius"/>
    </source>
</evidence>
<dbReference type="Gene3D" id="3.40.1380.40">
    <property type="match status" value="1"/>
</dbReference>
<dbReference type="Pfam" id="PF18527">
    <property type="entry name" value="STT3_PglB_C"/>
    <property type="match status" value="1"/>
</dbReference>
<feature type="domain" description="STT3/PglB/AglB core" evidence="3">
    <location>
        <begin position="210"/>
        <end position="332"/>
    </location>
</feature>
<accession>W1IAD7</accession>
<feature type="transmembrane region" description="Helical" evidence="1">
    <location>
        <begin position="6"/>
        <end position="22"/>
    </location>
</feature>
<feature type="transmembrane region" description="Helical" evidence="1">
    <location>
        <begin position="87"/>
        <end position="107"/>
    </location>
</feature>
<evidence type="ECO:0000259" key="2">
    <source>
        <dbReference type="Pfam" id="PF18527"/>
    </source>
</evidence>
<dbReference type="InterPro" id="IPR048999">
    <property type="entry name" value="STT3-PglB_core"/>
</dbReference>
<organism evidence="4">
    <name type="scientific">uncultured Campylobacterota bacterium</name>
    <dbReference type="NCBI Taxonomy" id="120858"/>
    <lineage>
        <taxon>Bacteria</taxon>
        <taxon>Pseudomonadati</taxon>
        <taxon>Campylobacterota</taxon>
        <taxon>environmental samples</taxon>
    </lineage>
</organism>
<evidence type="ECO:0000313" key="4">
    <source>
        <dbReference type="EMBL" id="CDL73008.1"/>
    </source>
</evidence>
<evidence type="ECO:0000259" key="3">
    <source>
        <dbReference type="Pfam" id="PF21436"/>
    </source>
</evidence>
<feature type="non-terminal residue" evidence="4">
    <location>
        <position position="1"/>
    </location>
</feature>
<proteinExistence type="predicted"/>
<dbReference type="AlphaFoldDB" id="W1IAD7"/>
<protein>
    <submittedName>
        <fullName evidence="4">N-linked glycosylation pathway protein</fullName>
    </submittedName>
</protein>
<dbReference type="EMBL" id="HG799401">
    <property type="protein sequence ID" value="CDL73008.1"/>
    <property type="molecule type" value="Genomic_DNA"/>
</dbReference>
<dbReference type="UniPathway" id="UPA00378"/>
<keyword evidence="1" id="KW-0812">Transmembrane</keyword>
<feature type="transmembrane region" description="Helical" evidence="1">
    <location>
        <begin position="137"/>
        <end position="155"/>
    </location>
</feature>
<dbReference type="InterPro" id="IPR041563">
    <property type="entry name" value="STT3_PglB_C"/>
</dbReference>
<reference evidence="4" key="1">
    <citation type="submission" date="2013-11" db="EMBL/GenBank/DDBJ databases">
        <title>The gill chamber epibiosis of deep-sea shrimp Rimicaris exoculata: an in-depth metagenomic investigation and discovery of Zetaproteobacteria.</title>
        <authorList>
            <person name="Jan C."/>
            <person name="Petersen J.M."/>
            <person name="Werner J."/>
            <person name="Teeling H."/>
            <person name="Huang S."/>
            <person name="Glockner F.O."/>
            <person name="Golyshina O.V."/>
            <person name="Dubilier N."/>
            <person name="Golyshin P.N."/>
            <person name="Jebbar M."/>
            <person name="Cambon-Bonavita M.-A."/>
        </authorList>
    </citation>
    <scope>NUCLEOTIDE SEQUENCE</scope>
</reference>